<keyword evidence="3" id="KW-1185">Reference proteome</keyword>
<organism evidence="2 3">
    <name type="scientific">Caenorhabditis auriculariae</name>
    <dbReference type="NCBI Taxonomy" id="2777116"/>
    <lineage>
        <taxon>Eukaryota</taxon>
        <taxon>Metazoa</taxon>
        <taxon>Ecdysozoa</taxon>
        <taxon>Nematoda</taxon>
        <taxon>Chromadorea</taxon>
        <taxon>Rhabditida</taxon>
        <taxon>Rhabditina</taxon>
        <taxon>Rhabditomorpha</taxon>
        <taxon>Rhabditoidea</taxon>
        <taxon>Rhabditidae</taxon>
        <taxon>Peloderinae</taxon>
        <taxon>Caenorhabditis</taxon>
    </lineage>
</organism>
<name>A0A8S1HIX4_9PELO</name>
<keyword evidence="1" id="KW-0732">Signal</keyword>
<feature type="signal peptide" evidence="1">
    <location>
        <begin position="1"/>
        <end position="26"/>
    </location>
</feature>
<protein>
    <submittedName>
        <fullName evidence="2">Uncharacterized protein</fullName>
    </submittedName>
</protein>
<dbReference type="InterPro" id="IPR000884">
    <property type="entry name" value="TSP1_rpt"/>
</dbReference>
<accession>A0A8S1HIX4</accession>
<dbReference type="EMBL" id="CAJGYM010000033">
    <property type="protein sequence ID" value="CAD6193160.1"/>
    <property type="molecule type" value="Genomic_DNA"/>
</dbReference>
<gene>
    <name evidence="2" type="ORF">CAUJ_LOCUS9079</name>
</gene>
<comment type="caution">
    <text evidence="2">The sequence shown here is derived from an EMBL/GenBank/DDBJ whole genome shotgun (WGS) entry which is preliminary data.</text>
</comment>
<reference evidence="2" key="1">
    <citation type="submission" date="2020-10" db="EMBL/GenBank/DDBJ databases">
        <authorList>
            <person name="Kikuchi T."/>
        </authorList>
    </citation>
    <scope>NUCLEOTIDE SEQUENCE</scope>
    <source>
        <strain evidence="2">NKZ352</strain>
    </source>
</reference>
<dbReference type="AlphaFoldDB" id="A0A8S1HIX4"/>
<evidence type="ECO:0000313" key="2">
    <source>
        <dbReference type="EMBL" id="CAD6193160.1"/>
    </source>
</evidence>
<dbReference type="PANTHER" id="PTHR31507">
    <property type="entry name" value="PROTEIN CBG15923"/>
    <property type="match status" value="1"/>
</dbReference>
<evidence type="ECO:0000313" key="3">
    <source>
        <dbReference type="Proteomes" id="UP000835052"/>
    </source>
</evidence>
<dbReference type="Proteomes" id="UP000835052">
    <property type="component" value="Unassembled WGS sequence"/>
</dbReference>
<feature type="chain" id="PRO_5035854508" evidence="1">
    <location>
        <begin position="27"/>
        <end position="106"/>
    </location>
</feature>
<dbReference type="PROSITE" id="PS50092">
    <property type="entry name" value="TSP1"/>
    <property type="match status" value="1"/>
</dbReference>
<dbReference type="PANTHER" id="PTHR31507:SF3">
    <property type="entry name" value="TIL DOMAIN-CONTAINING PROTEIN"/>
    <property type="match status" value="1"/>
</dbReference>
<sequence>MKFLPSFGVVLTFAVLCVVMVDSVKSGWSEWINKPDAVCSDTCGGCGRIEQIRSCLSDDPKRCRGLSERSARCNHKWCVFPRVTCCEGTKKARASKYFVCLGTEEM</sequence>
<proteinExistence type="predicted"/>
<evidence type="ECO:0000256" key="1">
    <source>
        <dbReference type="SAM" id="SignalP"/>
    </source>
</evidence>